<evidence type="ECO:0000313" key="11">
    <source>
        <dbReference type="Proteomes" id="UP001501436"/>
    </source>
</evidence>
<dbReference type="RefSeq" id="WP_345329527.1">
    <property type="nucleotide sequence ID" value="NZ_BAABJI010000001.1"/>
</dbReference>
<evidence type="ECO:0000256" key="5">
    <source>
        <dbReference type="ARBA" id="ARBA00017871"/>
    </source>
</evidence>
<evidence type="ECO:0000256" key="3">
    <source>
        <dbReference type="ARBA" id="ARBA00005833"/>
    </source>
</evidence>
<dbReference type="PRINTS" id="PR00757">
    <property type="entry name" value="AMINEOXDASEF"/>
</dbReference>
<sequence length="438" mass="47972">MKKTDVLIIGAGASGLMAAYQLTKAGKTVTVLEARNRTGGRIQTIYNELFFQQAELGAEFVHGNLPVTLQLLDEAGLKYRQAGFEMWRYDNGRFSQNDEITAGWDEMLDKLNELDNDMPLLEFLNKHFASERYADLRKSAIRFVSGYDTADPALASAKALGNEWTNEEDDQYRVAQGYCRMIKYLADACKSAGSSIVLNTLVKELRWQAGNVTAICADGNHYSAEKAIIALPLGVLKAPASASSAVRFNPGIPAHLDAIRDIGFGAIIKILLEFDEAFWHSEVVARLAGANLKTMGFLLSNEAVPTWWTQAPNATPVLTGWLGGPAAFDKKDASNDDMLQLALTSLSHIFKIAPQVLKSKLIAWNIANWTADPFTLGSYAYDMVGSDKARKILDQPVDDTLYFCGEYLYDGTAMGTVEAALSSGKNVVERINLTPSLS</sequence>
<keyword evidence="11" id="KW-1185">Reference proteome</keyword>
<organism evidence="10 11">
    <name type="scientific">Mucilaginibacter defluvii</name>
    <dbReference type="NCBI Taxonomy" id="1196019"/>
    <lineage>
        <taxon>Bacteria</taxon>
        <taxon>Pseudomonadati</taxon>
        <taxon>Bacteroidota</taxon>
        <taxon>Sphingobacteriia</taxon>
        <taxon>Sphingobacteriales</taxon>
        <taxon>Sphingobacteriaceae</taxon>
        <taxon>Mucilaginibacter</taxon>
    </lineage>
</organism>
<dbReference type="EC" id="1.13.12.3" evidence="4"/>
<dbReference type="SUPFAM" id="SSF51905">
    <property type="entry name" value="FAD/NAD(P)-binding domain"/>
    <property type="match status" value="1"/>
</dbReference>
<keyword evidence="7" id="KW-0073">Auxin biosynthesis</keyword>
<comment type="catalytic activity">
    <reaction evidence="8">
        <text>L-tryptophan + O2 = indole-3-acetamide + CO2 + H2O</text>
        <dbReference type="Rhea" id="RHEA:16165"/>
        <dbReference type="ChEBI" id="CHEBI:15377"/>
        <dbReference type="ChEBI" id="CHEBI:15379"/>
        <dbReference type="ChEBI" id="CHEBI:16031"/>
        <dbReference type="ChEBI" id="CHEBI:16526"/>
        <dbReference type="ChEBI" id="CHEBI:57912"/>
        <dbReference type="EC" id="1.13.12.3"/>
    </reaction>
</comment>
<name>A0ABP9FMH6_9SPHI</name>
<dbReference type="InterPro" id="IPR002937">
    <property type="entry name" value="Amino_oxidase"/>
</dbReference>
<comment type="similarity">
    <text evidence="3">Belongs to the tryptophan 2-monooxygenase family.</text>
</comment>
<reference evidence="11" key="1">
    <citation type="journal article" date="2019" name="Int. J. Syst. Evol. Microbiol.">
        <title>The Global Catalogue of Microorganisms (GCM) 10K type strain sequencing project: providing services to taxonomists for standard genome sequencing and annotation.</title>
        <authorList>
            <consortium name="The Broad Institute Genomics Platform"/>
            <consortium name="The Broad Institute Genome Sequencing Center for Infectious Disease"/>
            <person name="Wu L."/>
            <person name="Ma J."/>
        </authorList>
    </citation>
    <scope>NUCLEOTIDE SEQUENCE [LARGE SCALE GENOMIC DNA]</scope>
    <source>
        <strain evidence="11">JCM 18283</strain>
    </source>
</reference>
<evidence type="ECO:0000256" key="1">
    <source>
        <dbReference type="ARBA" id="ARBA00001974"/>
    </source>
</evidence>
<dbReference type="SUPFAM" id="SSF54373">
    <property type="entry name" value="FAD-linked reductases, C-terminal domain"/>
    <property type="match status" value="1"/>
</dbReference>
<dbReference type="InterPro" id="IPR050281">
    <property type="entry name" value="Flavin_monoamine_oxidase"/>
</dbReference>
<comment type="pathway">
    <text evidence="2">Plant hormone metabolism; auxin biosynthesis.</text>
</comment>
<evidence type="ECO:0000256" key="2">
    <source>
        <dbReference type="ARBA" id="ARBA00004814"/>
    </source>
</evidence>
<evidence type="ECO:0000256" key="4">
    <source>
        <dbReference type="ARBA" id="ARBA00012535"/>
    </source>
</evidence>
<dbReference type="EMBL" id="BAABJI010000001">
    <property type="protein sequence ID" value="GAA4906930.1"/>
    <property type="molecule type" value="Genomic_DNA"/>
</dbReference>
<dbReference type="PANTHER" id="PTHR10742">
    <property type="entry name" value="FLAVIN MONOAMINE OXIDASE"/>
    <property type="match status" value="1"/>
</dbReference>
<evidence type="ECO:0000256" key="6">
    <source>
        <dbReference type="ARBA" id="ARBA00023002"/>
    </source>
</evidence>
<gene>
    <name evidence="10" type="ORF">GCM10023313_07070</name>
</gene>
<dbReference type="Pfam" id="PF01593">
    <property type="entry name" value="Amino_oxidase"/>
    <property type="match status" value="1"/>
</dbReference>
<dbReference type="Proteomes" id="UP001501436">
    <property type="component" value="Unassembled WGS sequence"/>
</dbReference>
<dbReference type="Gene3D" id="3.50.50.60">
    <property type="entry name" value="FAD/NAD(P)-binding domain"/>
    <property type="match status" value="1"/>
</dbReference>
<dbReference type="PANTHER" id="PTHR10742:SF410">
    <property type="entry name" value="LYSINE-SPECIFIC HISTONE DEMETHYLASE 2"/>
    <property type="match status" value="1"/>
</dbReference>
<evidence type="ECO:0000256" key="8">
    <source>
        <dbReference type="ARBA" id="ARBA00047321"/>
    </source>
</evidence>
<evidence type="ECO:0000313" key="10">
    <source>
        <dbReference type="EMBL" id="GAA4906930.1"/>
    </source>
</evidence>
<accession>A0ABP9FMH6</accession>
<feature type="domain" description="Amine oxidase" evidence="9">
    <location>
        <begin position="14"/>
        <end position="431"/>
    </location>
</feature>
<comment type="caution">
    <text evidence="10">The sequence shown here is derived from an EMBL/GenBank/DDBJ whole genome shotgun (WGS) entry which is preliminary data.</text>
</comment>
<protein>
    <recommendedName>
        <fullName evidence="5">Tryptophan 2-monooxygenase</fullName>
        <ecNumber evidence="4">1.13.12.3</ecNumber>
    </recommendedName>
</protein>
<evidence type="ECO:0000256" key="7">
    <source>
        <dbReference type="ARBA" id="ARBA00023070"/>
    </source>
</evidence>
<proteinExistence type="inferred from homology"/>
<dbReference type="InterPro" id="IPR036188">
    <property type="entry name" value="FAD/NAD-bd_sf"/>
</dbReference>
<comment type="cofactor">
    <cofactor evidence="1">
        <name>FAD</name>
        <dbReference type="ChEBI" id="CHEBI:57692"/>
    </cofactor>
</comment>
<keyword evidence="6" id="KW-0560">Oxidoreductase</keyword>
<evidence type="ECO:0000259" key="9">
    <source>
        <dbReference type="Pfam" id="PF01593"/>
    </source>
</evidence>
<dbReference type="InterPro" id="IPR001613">
    <property type="entry name" value="Flavin_amine_oxidase"/>
</dbReference>